<evidence type="ECO:0008006" key="9">
    <source>
        <dbReference type="Google" id="ProtNLM"/>
    </source>
</evidence>
<keyword evidence="5 6" id="KW-0472">Membrane</keyword>
<keyword evidence="3 6" id="KW-0812">Transmembrane</keyword>
<feature type="transmembrane region" description="Helical" evidence="6">
    <location>
        <begin position="105"/>
        <end position="126"/>
    </location>
</feature>
<comment type="caution">
    <text evidence="7">The sequence shown here is derived from an EMBL/GenBank/DDBJ whole genome shotgun (WGS) entry which is preliminary data.</text>
</comment>
<reference evidence="7" key="1">
    <citation type="submission" date="2022-05" db="EMBL/GenBank/DDBJ databases">
        <authorList>
            <person name="Okamura Y."/>
        </authorList>
    </citation>
    <scope>NUCLEOTIDE SEQUENCE</scope>
</reference>
<gene>
    <name evidence="7" type="ORF">PIBRA_LOCUS11471</name>
</gene>
<dbReference type="Pfam" id="PF04117">
    <property type="entry name" value="Mpv17_PMP22"/>
    <property type="match status" value="1"/>
</dbReference>
<accession>A0A9P0TXP6</accession>
<keyword evidence="8" id="KW-1185">Reference proteome</keyword>
<sequence>MPNLFTRLRRMRRKTSGIITKILRLPVQFPLVRGMVSYAVIWPTCSITQDYLANGTPIQNVDWNRAARFGFFGTFFMAPVFYGWLKFSSRFFKRKSLYTAIKRALIEQVSYSPLAMAYFFFGMSLLEKKPIKACMNEVREKFWPTYKIGVVFWPTAQTLNFYFISEKNRIVFVSAASFVWTIYLAHMKAKKQKGEIITDDGIS</sequence>
<keyword evidence="4 6" id="KW-1133">Transmembrane helix</keyword>
<evidence type="ECO:0000313" key="7">
    <source>
        <dbReference type="EMBL" id="CAH4035404.1"/>
    </source>
</evidence>
<comment type="similarity">
    <text evidence="2 6">Belongs to the peroxisomal membrane protein PXMP2/4 family.</text>
</comment>
<dbReference type="Proteomes" id="UP001152562">
    <property type="component" value="Unassembled WGS sequence"/>
</dbReference>
<feature type="transmembrane region" description="Helical" evidence="6">
    <location>
        <begin position="66"/>
        <end position="85"/>
    </location>
</feature>
<name>A0A9P0TXP6_PIEBR</name>
<evidence type="ECO:0000256" key="5">
    <source>
        <dbReference type="ARBA" id="ARBA00023136"/>
    </source>
</evidence>
<dbReference type="AlphaFoldDB" id="A0A9P0TXP6"/>
<dbReference type="EMBL" id="CALOZG010000042">
    <property type="protein sequence ID" value="CAH4035404.1"/>
    <property type="molecule type" value="Genomic_DNA"/>
</dbReference>
<organism evidence="7 8">
    <name type="scientific">Pieris brassicae</name>
    <name type="common">White butterfly</name>
    <name type="synonym">Large white butterfly</name>
    <dbReference type="NCBI Taxonomy" id="7116"/>
    <lineage>
        <taxon>Eukaryota</taxon>
        <taxon>Metazoa</taxon>
        <taxon>Ecdysozoa</taxon>
        <taxon>Arthropoda</taxon>
        <taxon>Hexapoda</taxon>
        <taxon>Insecta</taxon>
        <taxon>Pterygota</taxon>
        <taxon>Neoptera</taxon>
        <taxon>Endopterygota</taxon>
        <taxon>Lepidoptera</taxon>
        <taxon>Glossata</taxon>
        <taxon>Ditrysia</taxon>
        <taxon>Papilionoidea</taxon>
        <taxon>Pieridae</taxon>
        <taxon>Pierinae</taxon>
        <taxon>Pieris</taxon>
    </lineage>
</organism>
<dbReference type="GO" id="GO:0005739">
    <property type="term" value="C:mitochondrion"/>
    <property type="evidence" value="ECO:0007669"/>
    <property type="project" value="TreeGrafter"/>
</dbReference>
<evidence type="ECO:0000313" key="8">
    <source>
        <dbReference type="Proteomes" id="UP001152562"/>
    </source>
</evidence>
<dbReference type="PANTHER" id="PTHR11266">
    <property type="entry name" value="PEROXISOMAL MEMBRANE PROTEIN 2, PXMP2 MPV17"/>
    <property type="match status" value="1"/>
</dbReference>
<comment type="subcellular location">
    <subcellularLocation>
        <location evidence="1">Membrane</location>
        <topology evidence="1">Multi-pass membrane protein</topology>
    </subcellularLocation>
</comment>
<dbReference type="PANTHER" id="PTHR11266:SF75">
    <property type="entry name" value="IP10007P-RELATED"/>
    <property type="match status" value="1"/>
</dbReference>
<feature type="transmembrane region" description="Helical" evidence="6">
    <location>
        <begin position="170"/>
        <end position="186"/>
    </location>
</feature>
<dbReference type="GO" id="GO:0016020">
    <property type="term" value="C:membrane"/>
    <property type="evidence" value="ECO:0007669"/>
    <property type="project" value="UniProtKB-SubCell"/>
</dbReference>
<protein>
    <recommendedName>
        <fullName evidence="9">Mpv17-like protein</fullName>
    </recommendedName>
</protein>
<evidence type="ECO:0000256" key="1">
    <source>
        <dbReference type="ARBA" id="ARBA00004141"/>
    </source>
</evidence>
<proteinExistence type="inferred from homology"/>
<evidence type="ECO:0000256" key="6">
    <source>
        <dbReference type="RuleBase" id="RU363053"/>
    </source>
</evidence>
<dbReference type="InterPro" id="IPR007248">
    <property type="entry name" value="Mpv17_PMP22"/>
</dbReference>
<evidence type="ECO:0000256" key="2">
    <source>
        <dbReference type="ARBA" id="ARBA00006824"/>
    </source>
</evidence>
<evidence type="ECO:0000256" key="4">
    <source>
        <dbReference type="ARBA" id="ARBA00022989"/>
    </source>
</evidence>
<evidence type="ECO:0000256" key="3">
    <source>
        <dbReference type="ARBA" id="ARBA00022692"/>
    </source>
</evidence>